<evidence type="ECO:0000256" key="1">
    <source>
        <dbReference type="SAM" id="MobiDB-lite"/>
    </source>
</evidence>
<evidence type="ECO:0000313" key="2">
    <source>
        <dbReference type="EMBL" id="EDW36604.1"/>
    </source>
</evidence>
<dbReference type="PhylomeDB" id="B4HD48"/>
<feature type="region of interest" description="Disordered" evidence="1">
    <location>
        <begin position="187"/>
        <end position="207"/>
    </location>
</feature>
<reference evidence="2 3" key="1">
    <citation type="journal article" date="2007" name="Nature">
        <title>Evolution of genes and genomes on the Drosophila phylogeny.</title>
        <authorList>
            <consortium name="Drosophila 12 Genomes Consortium"/>
            <person name="Clark A.G."/>
            <person name="Eisen M.B."/>
            <person name="Smith D.R."/>
            <person name="Bergman C.M."/>
            <person name="Oliver B."/>
            <person name="Markow T.A."/>
            <person name="Kaufman T.C."/>
            <person name="Kellis M."/>
            <person name="Gelbart W."/>
            <person name="Iyer V.N."/>
            <person name="Pollard D.A."/>
            <person name="Sackton T.B."/>
            <person name="Larracuente A.M."/>
            <person name="Singh N.D."/>
            <person name="Abad J.P."/>
            <person name="Abt D.N."/>
            <person name="Adryan B."/>
            <person name="Aguade M."/>
            <person name="Akashi H."/>
            <person name="Anderson W.W."/>
            <person name="Aquadro C.F."/>
            <person name="Ardell D.H."/>
            <person name="Arguello R."/>
            <person name="Artieri C.G."/>
            <person name="Barbash D.A."/>
            <person name="Barker D."/>
            <person name="Barsanti P."/>
            <person name="Batterham P."/>
            <person name="Batzoglou S."/>
            <person name="Begun D."/>
            <person name="Bhutkar A."/>
            <person name="Blanco E."/>
            <person name="Bosak S.A."/>
            <person name="Bradley R.K."/>
            <person name="Brand A.D."/>
            <person name="Brent M.R."/>
            <person name="Brooks A.N."/>
            <person name="Brown R.H."/>
            <person name="Butlin R.K."/>
            <person name="Caggese C."/>
            <person name="Calvi B.R."/>
            <person name="Bernardo de Carvalho A."/>
            <person name="Caspi A."/>
            <person name="Castrezana S."/>
            <person name="Celniker S.E."/>
            <person name="Chang J.L."/>
            <person name="Chapple C."/>
            <person name="Chatterji S."/>
            <person name="Chinwalla A."/>
            <person name="Civetta A."/>
            <person name="Clifton S.W."/>
            <person name="Comeron J.M."/>
            <person name="Costello J.C."/>
            <person name="Coyne J.A."/>
            <person name="Daub J."/>
            <person name="David R.G."/>
            <person name="Delcher A.L."/>
            <person name="Delehaunty K."/>
            <person name="Do C.B."/>
            <person name="Ebling H."/>
            <person name="Edwards K."/>
            <person name="Eickbush T."/>
            <person name="Evans J.D."/>
            <person name="Filipski A."/>
            <person name="Findeiss S."/>
            <person name="Freyhult E."/>
            <person name="Fulton L."/>
            <person name="Fulton R."/>
            <person name="Garcia A.C."/>
            <person name="Gardiner A."/>
            <person name="Garfield D.A."/>
            <person name="Garvin B.E."/>
            <person name="Gibson G."/>
            <person name="Gilbert D."/>
            <person name="Gnerre S."/>
            <person name="Godfrey J."/>
            <person name="Good R."/>
            <person name="Gotea V."/>
            <person name="Gravely B."/>
            <person name="Greenberg A.J."/>
            <person name="Griffiths-Jones S."/>
            <person name="Gross S."/>
            <person name="Guigo R."/>
            <person name="Gustafson E.A."/>
            <person name="Haerty W."/>
            <person name="Hahn M.W."/>
            <person name="Halligan D.L."/>
            <person name="Halpern A.L."/>
            <person name="Halter G.M."/>
            <person name="Han M.V."/>
            <person name="Heger A."/>
            <person name="Hillier L."/>
            <person name="Hinrichs A.S."/>
            <person name="Holmes I."/>
            <person name="Hoskins R.A."/>
            <person name="Hubisz M.J."/>
            <person name="Hultmark D."/>
            <person name="Huntley M.A."/>
            <person name="Jaffe D.B."/>
            <person name="Jagadeeshan S."/>
            <person name="Jeck W.R."/>
            <person name="Johnson J."/>
            <person name="Jones C.D."/>
            <person name="Jordan W.C."/>
            <person name="Karpen G.H."/>
            <person name="Kataoka E."/>
            <person name="Keightley P.D."/>
            <person name="Kheradpour P."/>
            <person name="Kirkness E.F."/>
            <person name="Koerich L.B."/>
            <person name="Kristiansen K."/>
            <person name="Kudrna D."/>
            <person name="Kulathinal R.J."/>
            <person name="Kumar S."/>
            <person name="Kwok R."/>
            <person name="Lander E."/>
            <person name="Langley C.H."/>
            <person name="Lapoint R."/>
            <person name="Lazzaro B.P."/>
            <person name="Lee S.J."/>
            <person name="Levesque L."/>
            <person name="Li R."/>
            <person name="Lin C.F."/>
            <person name="Lin M.F."/>
            <person name="Lindblad-Toh K."/>
            <person name="Llopart A."/>
            <person name="Long M."/>
            <person name="Low L."/>
            <person name="Lozovsky E."/>
            <person name="Lu J."/>
            <person name="Luo M."/>
            <person name="Machado C.A."/>
            <person name="Makalowski W."/>
            <person name="Marzo M."/>
            <person name="Matsuda M."/>
            <person name="Matzkin L."/>
            <person name="McAllister B."/>
            <person name="McBride C.S."/>
            <person name="McKernan B."/>
            <person name="McKernan K."/>
            <person name="Mendez-Lago M."/>
            <person name="Minx P."/>
            <person name="Mollenhauer M.U."/>
            <person name="Montooth K."/>
            <person name="Mount S.M."/>
            <person name="Mu X."/>
            <person name="Myers E."/>
            <person name="Negre B."/>
            <person name="Newfeld S."/>
            <person name="Nielsen R."/>
            <person name="Noor M.A."/>
            <person name="O'Grady P."/>
            <person name="Pachter L."/>
            <person name="Papaceit M."/>
            <person name="Parisi M.J."/>
            <person name="Parisi M."/>
            <person name="Parts L."/>
            <person name="Pedersen J.S."/>
            <person name="Pesole G."/>
            <person name="Phillippy A.M."/>
            <person name="Ponting C.P."/>
            <person name="Pop M."/>
            <person name="Porcelli D."/>
            <person name="Powell J.R."/>
            <person name="Prohaska S."/>
            <person name="Pruitt K."/>
            <person name="Puig M."/>
            <person name="Quesneville H."/>
            <person name="Ram K.R."/>
            <person name="Rand D."/>
            <person name="Rasmussen M.D."/>
            <person name="Reed L.K."/>
            <person name="Reenan R."/>
            <person name="Reily A."/>
            <person name="Remington K.A."/>
            <person name="Rieger T.T."/>
            <person name="Ritchie M.G."/>
            <person name="Robin C."/>
            <person name="Rogers Y.H."/>
            <person name="Rohde C."/>
            <person name="Rozas J."/>
            <person name="Rubenfield M.J."/>
            <person name="Ruiz A."/>
            <person name="Russo S."/>
            <person name="Salzberg S.L."/>
            <person name="Sanchez-Gracia A."/>
            <person name="Saranga D.J."/>
            <person name="Sato H."/>
            <person name="Schaeffer S.W."/>
            <person name="Schatz M.C."/>
            <person name="Schlenke T."/>
            <person name="Schwartz R."/>
            <person name="Segarra C."/>
            <person name="Singh R.S."/>
            <person name="Sirot L."/>
            <person name="Sirota M."/>
            <person name="Sisneros N.B."/>
            <person name="Smith C.D."/>
            <person name="Smith T.F."/>
            <person name="Spieth J."/>
            <person name="Stage D.E."/>
            <person name="Stark A."/>
            <person name="Stephan W."/>
            <person name="Strausberg R.L."/>
            <person name="Strempel S."/>
            <person name="Sturgill D."/>
            <person name="Sutton G."/>
            <person name="Sutton G.G."/>
            <person name="Tao W."/>
            <person name="Teichmann S."/>
            <person name="Tobari Y.N."/>
            <person name="Tomimura Y."/>
            <person name="Tsolas J.M."/>
            <person name="Valente V.L."/>
            <person name="Venter E."/>
            <person name="Venter J.C."/>
            <person name="Vicario S."/>
            <person name="Vieira F.G."/>
            <person name="Vilella A.J."/>
            <person name="Villasante A."/>
            <person name="Walenz B."/>
            <person name="Wang J."/>
            <person name="Wasserman M."/>
            <person name="Watts T."/>
            <person name="Wilson D."/>
            <person name="Wilson R.K."/>
            <person name="Wing R.A."/>
            <person name="Wolfner M.F."/>
            <person name="Wong A."/>
            <person name="Wong G.K."/>
            <person name="Wu C.I."/>
            <person name="Wu G."/>
            <person name="Yamamoto D."/>
            <person name="Yang H.P."/>
            <person name="Yang S.P."/>
            <person name="Yorke J.A."/>
            <person name="Yoshida K."/>
            <person name="Zdobnov E."/>
            <person name="Zhang P."/>
            <person name="Zhang Y."/>
            <person name="Zimin A.V."/>
            <person name="Baldwin J."/>
            <person name="Abdouelleil A."/>
            <person name="Abdulkadir J."/>
            <person name="Abebe A."/>
            <person name="Abera B."/>
            <person name="Abreu J."/>
            <person name="Acer S.C."/>
            <person name="Aftuck L."/>
            <person name="Alexander A."/>
            <person name="An P."/>
            <person name="Anderson E."/>
            <person name="Anderson S."/>
            <person name="Arachi H."/>
            <person name="Azer M."/>
            <person name="Bachantsang P."/>
            <person name="Barry A."/>
            <person name="Bayul T."/>
            <person name="Berlin A."/>
            <person name="Bessette D."/>
            <person name="Bloom T."/>
            <person name="Blye J."/>
            <person name="Boguslavskiy L."/>
            <person name="Bonnet C."/>
            <person name="Boukhgalter B."/>
            <person name="Bourzgui I."/>
            <person name="Brown A."/>
            <person name="Cahill P."/>
            <person name="Channer S."/>
            <person name="Cheshatsang Y."/>
            <person name="Chuda L."/>
            <person name="Citroen M."/>
            <person name="Collymore A."/>
            <person name="Cooke P."/>
            <person name="Costello M."/>
            <person name="D'Aco K."/>
            <person name="Daza R."/>
            <person name="De Haan G."/>
            <person name="DeGray S."/>
            <person name="DeMaso C."/>
            <person name="Dhargay N."/>
            <person name="Dooley K."/>
            <person name="Dooley E."/>
            <person name="Doricent M."/>
            <person name="Dorje P."/>
            <person name="Dorjee K."/>
            <person name="Dupes A."/>
            <person name="Elong R."/>
            <person name="Falk J."/>
            <person name="Farina A."/>
            <person name="Faro S."/>
            <person name="Ferguson D."/>
            <person name="Fisher S."/>
            <person name="Foley C.D."/>
            <person name="Franke A."/>
            <person name="Friedrich D."/>
            <person name="Gadbois L."/>
            <person name="Gearin G."/>
            <person name="Gearin C.R."/>
            <person name="Giannoukos G."/>
            <person name="Goode T."/>
            <person name="Graham J."/>
            <person name="Grandbois E."/>
            <person name="Grewal S."/>
            <person name="Gyaltsen K."/>
            <person name="Hafez N."/>
            <person name="Hagos B."/>
            <person name="Hall J."/>
            <person name="Henson C."/>
            <person name="Hollinger A."/>
            <person name="Honan T."/>
            <person name="Huard M.D."/>
            <person name="Hughes L."/>
            <person name="Hurhula B."/>
            <person name="Husby M.E."/>
            <person name="Kamat A."/>
            <person name="Kanga B."/>
            <person name="Kashin S."/>
            <person name="Khazanovich D."/>
            <person name="Kisner P."/>
            <person name="Lance K."/>
            <person name="Lara M."/>
            <person name="Lee W."/>
            <person name="Lennon N."/>
            <person name="Letendre F."/>
            <person name="LeVine R."/>
            <person name="Lipovsky A."/>
            <person name="Liu X."/>
            <person name="Liu J."/>
            <person name="Liu S."/>
            <person name="Lokyitsang T."/>
            <person name="Lokyitsang Y."/>
            <person name="Lubonja R."/>
            <person name="Lui A."/>
            <person name="MacDonald P."/>
            <person name="Magnisalis V."/>
            <person name="Maru K."/>
            <person name="Matthews C."/>
            <person name="McCusker W."/>
            <person name="McDonough S."/>
            <person name="Mehta T."/>
            <person name="Meldrim J."/>
            <person name="Meneus L."/>
            <person name="Mihai O."/>
            <person name="Mihalev A."/>
            <person name="Mihova T."/>
            <person name="Mittelman R."/>
            <person name="Mlenga V."/>
            <person name="Montmayeur A."/>
            <person name="Mulrain L."/>
            <person name="Navidi A."/>
            <person name="Naylor J."/>
            <person name="Negash T."/>
            <person name="Nguyen T."/>
            <person name="Nguyen N."/>
            <person name="Nicol R."/>
            <person name="Norbu C."/>
            <person name="Norbu N."/>
            <person name="Novod N."/>
            <person name="O'Neill B."/>
            <person name="Osman S."/>
            <person name="Markiewicz E."/>
            <person name="Oyono O.L."/>
            <person name="Patti C."/>
            <person name="Phunkhang P."/>
            <person name="Pierre F."/>
            <person name="Priest M."/>
            <person name="Raghuraman S."/>
            <person name="Rege F."/>
            <person name="Reyes R."/>
            <person name="Rise C."/>
            <person name="Rogov P."/>
            <person name="Ross K."/>
            <person name="Ryan E."/>
            <person name="Settipalli S."/>
            <person name="Shea T."/>
            <person name="Sherpa N."/>
            <person name="Shi L."/>
            <person name="Shih D."/>
            <person name="Sparrow T."/>
            <person name="Spaulding J."/>
            <person name="Stalker J."/>
            <person name="Stange-Thomann N."/>
            <person name="Stavropoulos S."/>
            <person name="Stone C."/>
            <person name="Strader C."/>
            <person name="Tesfaye S."/>
            <person name="Thomson T."/>
            <person name="Thoulutsang Y."/>
            <person name="Thoulutsang D."/>
            <person name="Topham K."/>
            <person name="Topping I."/>
            <person name="Tsamla T."/>
            <person name="Vassiliev H."/>
            <person name="Vo A."/>
            <person name="Wangchuk T."/>
            <person name="Wangdi T."/>
            <person name="Weiand M."/>
            <person name="Wilkinson J."/>
            <person name="Wilson A."/>
            <person name="Yadav S."/>
            <person name="Young G."/>
            <person name="Yu Q."/>
            <person name="Zembek L."/>
            <person name="Zhong D."/>
            <person name="Zimmer A."/>
            <person name="Zwirko Z."/>
            <person name="Jaffe D.B."/>
            <person name="Alvarez P."/>
            <person name="Brockman W."/>
            <person name="Butler J."/>
            <person name="Chin C."/>
            <person name="Gnerre S."/>
            <person name="Grabherr M."/>
            <person name="Kleber M."/>
            <person name="Mauceli E."/>
            <person name="MacCallum I."/>
        </authorList>
    </citation>
    <scope>NUCLEOTIDE SEQUENCE [LARGE SCALE GENOMIC DNA]</scope>
    <source>
        <strain evidence="3">MSH-3 / Tucson 14011-0111.49</strain>
    </source>
</reference>
<keyword evidence="3" id="KW-1185">Reference proteome</keyword>
<dbReference type="AlphaFoldDB" id="B4HD48"/>
<name>B4HD48_DROPE</name>
<proteinExistence type="predicted"/>
<organism evidence="3">
    <name type="scientific">Drosophila persimilis</name>
    <name type="common">Fruit fly</name>
    <dbReference type="NCBI Taxonomy" id="7234"/>
    <lineage>
        <taxon>Eukaryota</taxon>
        <taxon>Metazoa</taxon>
        <taxon>Ecdysozoa</taxon>
        <taxon>Arthropoda</taxon>
        <taxon>Hexapoda</taxon>
        <taxon>Insecta</taxon>
        <taxon>Pterygota</taxon>
        <taxon>Neoptera</taxon>
        <taxon>Endopterygota</taxon>
        <taxon>Diptera</taxon>
        <taxon>Brachycera</taxon>
        <taxon>Muscomorpha</taxon>
        <taxon>Ephydroidea</taxon>
        <taxon>Drosophilidae</taxon>
        <taxon>Drosophila</taxon>
        <taxon>Sophophora</taxon>
    </lineage>
</organism>
<accession>B4HD48</accession>
<sequence>MVSFMRQTRSGFKELTVGFKNQYDRLLAMEAQFSGLKLLNESPRRKKVTPRDLQVPTVTQPCAAEKLTPTTPSVQQLISFATPKATTAAGDADSVAEFIAPENVQPSTSAASVSVVSASSLVVPSIPIPPVNRRSGPPDIATTGTRPVVTKPLRQPSPIQDAEGGHVSWDKWHLLEIELQDRFLKELEENGGPPPKCEDAGWQQGKL</sequence>
<protein>
    <submittedName>
        <fullName evidence="2">GL21450</fullName>
    </submittedName>
</protein>
<dbReference type="Proteomes" id="UP000008744">
    <property type="component" value="Unassembled WGS sequence"/>
</dbReference>
<gene>
    <name evidence="2" type="primary">Dper\GL21450</name>
    <name evidence="2" type="ORF">Dper_GL21450</name>
</gene>
<dbReference type="HOGENOM" id="CLU_1327613_0_0_1"/>
<dbReference type="EMBL" id="CH479664">
    <property type="protein sequence ID" value="EDW36604.1"/>
    <property type="molecule type" value="Genomic_DNA"/>
</dbReference>
<evidence type="ECO:0000313" key="3">
    <source>
        <dbReference type="Proteomes" id="UP000008744"/>
    </source>
</evidence>
<feature type="region of interest" description="Disordered" evidence="1">
    <location>
        <begin position="130"/>
        <end position="165"/>
    </location>
</feature>